<reference evidence="1" key="2">
    <citation type="journal article" date="2023" name="IMA Fungus">
        <title>Comparative genomic study of the Penicillium genus elucidates a diverse pangenome and 15 lateral gene transfer events.</title>
        <authorList>
            <person name="Petersen C."/>
            <person name="Sorensen T."/>
            <person name="Nielsen M.R."/>
            <person name="Sondergaard T.E."/>
            <person name="Sorensen J.L."/>
            <person name="Fitzpatrick D.A."/>
            <person name="Frisvad J.C."/>
            <person name="Nielsen K.L."/>
        </authorList>
    </citation>
    <scope>NUCLEOTIDE SEQUENCE</scope>
    <source>
        <strain evidence="1">IBT 34128</strain>
    </source>
</reference>
<evidence type="ECO:0000313" key="2">
    <source>
        <dbReference type="Proteomes" id="UP001141434"/>
    </source>
</evidence>
<dbReference type="Proteomes" id="UP001141434">
    <property type="component" value="Unassembled WGS sequence"/>
</dbReference>
<keyword evidence="2" id="KW-1185">Reference proteome</keyword>
<protein>
    <submittedName>
        <fullName evidence="1">Uncharacterized protein</fullName>
    </submittedName>
</protein>
<dbReference type="EMBL" id="JAPMSZ010000009">
    <property type="protein sequence ID" value="KAJ5092036.1"/>
    <property type="molecule type" value="Genomic_DNA"/>
</dbReference>
<name>A0A9W9F205_9EURO</name>
<dbReference type="GeneID" id="81396602"/>
<proteinExistence type="predicted"/>
<evidence type="ECO:0000313" key="1">
    <source>
        <dbReference type="EMBL" id="KAJ5092036.1"/>
    </source>
</evidence>
<dbReference type="AlphaFoldDB" id="A0A9W9F205"/>
<accession>A0A9W9F205</accession>
<dbReference type="RefSeq" id="XP_056510233.1">
    <property type="nucleotide sequence ID" value="XM_056657433.1"/>
</dbReference>
<gene>
    <name evidence="1" type="ORF">NUU61_006906</name>
</gene>
<reference evidence="1" key="1">
    <citation type="submission" date="2022-11" db="EMBL/GenBank/DDBJ databases">
        <authorList>
            <person name="Petersen C."/>
        </authorList>
    </citation>
    <scope>NUCLEOTIDE SEQUENCE</scope>
    <source>
        <strain evidence="1">IBT 34128</strain>
    </source>
</reference>
<comment type="caution">
    <text evidence="1">The sequence shown here is derived from an EMBL/GenBank/DDBJ whole genome shotgun (WGS) entry which is preliminary data.</text>
</comment>
<organism evidence="1 2">
    <name type="scientific">Penicillium alfredii</name>
    <dbReference type="NCBI Taxonomy" id="1506179"/>
    <lineage>
        <taxon>Eukaryota</taxon>
        <taxon>Fungi</taxon>
        <taxon>Dikarya</taxon>
        <taxon>Ascomycota</taxon>
        <taxon>Pezizomycotina</taxon>
        <taxon>Eurotiomycetes</taxon>
        <taxon>Eurotiomycetidae</taxon>
        <taxon>Eurotiales</taxon>
        <taxon>Aspergillaceae</taxon>
        <taxon>Penicillium</taxon>
    </lineage>
</organism>
<sequence length="151" mass="16686">MISPCLPPSALAVARRCVTTYFDSTRLSRFSPHKKVRSPVPLVRPRARPPRRSSRLPVSAGSLDRAVVRSFADLRKGSRLPVRKQIVLEDTLTQEGPAVSDRFSMLACFFETQPPKEDLDYLVVARSLPANLADRWCRSPTPPTSADSAAA</sequence>